<evidence type="ECO:0000313" key="5">
    <source>
        <dbReference type="EMBL" id="QEE19994.1"/>
    </source>
</evidence>
<gene>
    <name evidence="5" type="ORF">FNA67_07330</name>
</gene>
<dbReference type="CDD" id="cd06341">
    <property type="entry name" value="PBP1_ABC_ligand_binding-like"/>
    <property type="match status" value="1"/>
</dbReference>
<keyword evidence="2" id="KW-0732">Signal</keyword>
<comment type="similarity">
    <text evidence="1">Belongs to the leucine-binding protein family.</text>
</comment>
<evidence type="ECO:0000256" key="2">
    <source>
        <dbReference type="ARBA" id="ARBA00022729"/>
    </source>
</evidence>
<dbReference type="InterPro" id="IPR028081">
    <property type="entry name" value="Leu-bd"/>
</dbReference>
<dbReference type="GO" id="GO:0006865">
    <property type="term" value="P:amino acid transport"/>
    <property type="evidence" value="ECO:0007669"/>
    <property type="project" value="UniProtKB-KW"/>
</dbReference>
<dbReference type="PANTHER" id="PTHR30483:SF6">
    <property type="entry name" value="PERIPLASMIC BINDING PROTEIN OF ABC TRANSPORTER FOR NATURAL AMINO ACIDS"/>
    <property type="match status" value="1"/>
</dbReference>
<dbReference type="Proteomes" id="UP000321062">
    <property type="component" value="Chromosome"/>
</dbReference>
<dbReference type="AlphaFoldDB" id="A0A5B9DL93"/>
<dbReference type="RefSeq" id="WP_147655558.1">
    <property type="nucleotide sequence ID" value="NZ_BMFM01000001.1"/>
</dbReference>
<evidence type="ECO:0000256" key="1">
    <source>
        <dbReference type="ARBA" id="ARBA00010062"/>
    </source>
</evidence>
<feature type="domain" description="Leucine-binding protein" evidence="4">
    <location>
        <begin position="40"/>
        <end position="385"/>
    </location>
</feature>
<dbReference type="InterPro" id="IPR051010">
    <property type="entry name" value="BCAA_transport"/>
</dbReference>
<protein>
    <submittedName>
        <fullName evidence="5">ABC transporter substrate-binding protein</fullName>
    </submittedName>
</protein>
<accession>A0A5B9DL93</accession>
<dbReference type="InterPro" id="IPR028082">
    <property type="entry name" value="Peripla_BP_I"/>
</dbReference>
<organism evidence="5 6">
    <name type="scientific">Paradevosia tibetensis</name>
    <dbReference type="NCBI Taxonomy" id="1447062"/>
    <lineage>
        <taxon>Bacteria</taxon>
        <taxon>Pseudomonadati</taxon>
        <taxon>Pseudomonadota</taxon>
        <taxon>Alphaproteobacteria</taxon>
        <taxon>Hyphomicrobiales</taxon>
        <taxon>Devosiaceae</taxon>
        <taxon>Paradevosia</taxon>
    </lineage>
</organism>
<dbReference type="KEGG" id="yti:FNA67_07330"/>
<dbReference type="SUPFAM" id="SSF53822">
    <property type="entry name" value="Periplasmic binding protein-like I"/>
    <property type="match status" value="1"/>
</dbReference>
<keyword evidence="3" id="KW-0029">Amino-acid transport</keyword>
<evidence type="ECO:0000313" key="6">
    <source>
        <dbReference type="Proteomes" id="UP000321062"/>
    </source>
</evidence>
<dbReference type="EMBL" id="CP041690">
    <property type="protein sequence ID" value="QEE19994.1"/>
    <property type="molecule type" value="Genomic_DNA"/>
</dbReference>
<name>A0A5B9DL93_9HYPH</name>
<evidence type="ECO:0000256" key="3">
    <source>
        <dbReference type="ARBA" id="ARBA00022970"/>
    </source>
</evidence>
<keyword evidence="3" id="KW-0813">Transport</keyword>
<evidence type="ECO:0000259" key="4">
    <source>
        <dbReference type="Pfam" id="PF13458"/>
    </source>
</evidence>
<reference evidence="5 6" key="1">
    <citation type="journal article" date="2015" name="Int. J. Syst. Evol. Microbiol.">
        <title>Youhaiella tibetensis gen. nov., sp. nov., isolated from subsurface sediment.</title>
        <authorList>
            <person name="Wang Y.X."/>
            <person name="Huang F.Q."/>
            <person name="Nogi Y."/>
            <person name="Pang S.J."/>
            <person name="Wang P.K."/>
            <person name="Lv J."/>
        </authorList>
    </citation>
    <scope>NUCLEOTIDE SEQUENCE [LARGE SCALE GENOMIC DNA]</scope>
    <source>
        <strain evidence="6">fig4</strain>
    </source>
</reference>
<keyword evidence="6" id="KW-1185">Reference proteome</keyword>
<sequence>MKLRLAAIAAGLAFIVMSAGGASAAAVCGEGTGQAATGEPIVIGAITGKTGPDDFSNSTRAAKAYFDCLNANGGIHGRPVQYMVEDDQWNPEIAAQLAAKLVDDQKAVLMVGNSSFVECGANADFYKKSGITVVAGVGVPRECFFASAIAPTNAGPRVSMLGAMGYALDQLGAKSVVCIGPNIPNVGSWSCDGVMLLAKEKGFPASTILIDQGSADSTSVMLQAASSNPDVIVLGMSKGSAVPLLVAAEEQGLNEKIKFVSAASAYDLSVPETIGPGWDGKFYVNMEFNDLEATTPDNQNWLAVMDEYGQKSDPRDTFAQAGYLAARIAEKALMSIDPANITRETAGKAVADIKAFESDIFCAPWYFGADQPRHNANSTTRMAVSEGGKWKVVSDCAPSPDPELADIRAFEKSAGITQ</sequence>
<dbReference type="Pfam" id="PF13458">
    <property type="entry name" value="Peripla_BP_6"/>
    <property type="match status" value="1"/>
</dbReference>
<dbReference type="OrthoDB" id="8043158at2"/>
<dbReference type="Gene3D" id="3.40.50.2300">
    <property type="match status" value="2"/>
</dbReference>
<dbReference type="PANTHER" id="PTHR30483">
    <property type="entry name" value="LEUCINE-SPECIFIC-BINDING PROTEIN"/>
    <property type="match status" value="1"/>
</dbReference>
<proteinExistence type="inferred from homology"/>